<proteinExistence type="predicted"/>
<dbReference type="Pfam" id="PF26305">
    <property type="entry name" value="CD_NTase_C"/>
    <property type="match status" value="1"/>
</dbReference>
<sequence length="380" mass="42505">MARDIERRLRQLKTRRLGMDRLGRLNEVAKHEVLSKSLAEEAWQKRALSQPYTRYALGAMAEVGPDYTQKSIETAERVGKQLKDKLESNGWSVEFRLQGSVPLNVHIRGVSDVDLLNLDADFLTYYSAGARALAGYYSTPATETSRDRLLRLRKECEKILVDAYPAADVDTSGGKAICIAGGSLARPVDVVPSHWIDTVEYQRTLQLPDRGVKIIDKKNSETIDNMPFLHIDRVDNRDQLEAGGGLKKAIRLAKNVKNDAIEDGREVSLPSFDIAGVMFHADQGALKVGQVYELAILAETQRFLELLRNNKAYARTLDVPDGTRKIFDSESKFAGLDVLSAEVDDLAREVAKEQSRMIRQYDALPLEESRKAIEGIYVPS</sequence>
<keyword evidence="1" id="KW-0808">Transferase</keyword>
<reference evidence="6 7" key="1">
    <citation type="submission" date="2023-08" db="EMBL/GenBank/DDBJ databases">
        <title>Implementing the SeqCode for naming new Mesorhizobium species isolated from Vachellia karroo root nodules.</title>
        <authorList>
            <person name="Van Lill M."/>
        </authorList>
    </citation>
    <scope>NUCLEOTIDE SEQUENCE [LARGE SCALE GENOMIC DNA]</scope>
    <source>
        <strain evidence="6 7">VK3E</strain>
    </source>
</reference>
<evidence type="ECO:0000256" key="3">
    <source>
        <dbReference type="ARBA" id="ARBA00022741"/>
    </source>
</evidence>
<evidence type="ECO:0000313" key="7">
    <source>
        <dbReference type="Proteomes" id="UP001272097"/>
    </source>
</evidence>
<dbReference type="InterPro" id="IPR058909">
    <property type="entry name" value="CD_NTase_C"/>
</dbReference>
<evidence type="ECO:0000256" key="1">
    <source>
        <dbReference type="ARBA" id="ARBA00022679"/>
    </source>
</evidence>
<protein>
    <recommendedName>
        <fullName evidence="5">cGAS/DncV-like nucleotidyltransferase C-terminal helical domain-containing protein</fullName>
    </recommendedName>
</protein>
<name>A0ABU4X0A8_9HYPH</name>
<dbReference type="RefSeq" id="WP_320215319.1">
    <property type="nucleotide sequence ID" value="NZ_JAVIIS010000024.1"/>
</dbReference>
<keyword evidence="3" id="KW-0547">Nucleotide-binding</keyword>
<feature type="domain" description="cGAS/DncV-like nucleotidyltransferase C-terminal helical" evidence="5">
    <location>
        <begin position="241"/>
        <end position="332"/>
    </location>
</feature>
<keyword evidence="4" id="KW-0051">Antiviral defense</keyword>
<comment type="caution">
    <text evidence="6">The sequence shown here is derived from an EMBL/GenBank/DDBJ whole genome shotgun (WGS) entry which is preliminary data.</text>
</comment>
<gene>
    <name evidence="6" type="ORF">RFM51_17355</name>
</gene>
<accession>A0ABU4X0A8</accession>
<evidence type="ECO:0000256" key="4">
    <source>
        <dbReference type="ARBA" id="ARBA00023118"/>
    </source>
</evidence>
<keyword evidence="7" id="KW-1185">Reference proteome</keyword>
<dbReference type="EMBL" id="JAVIIS010000024">
    <property type="protein sequence ID" value="MDX8441363.1"/>
    <property type="molecule type" value="Genomic_DNA"/>
</dbReference>
<evidence type="ECO:0000313" key="6">
    <source>
        <dbReference type="EMBL" id="MDX8441363.1"/>
    </source>
</evidence>
<dbReference type="Proteomes" id="UP001272097">
    <property type="component" value="Unassembled WGS sequence"/>
</dbReference>
<organism evidence="6 7">
    <name type="scientific">Mesorhizobium australafricanum</name>
    <dbReference type="NCBI Taxonomy" id="3072311"/>
    <lineage>
        <taxon>Bacteria</taxon>
        <taxon>Pseudomonadati</taxon>
        <taxon>Pseudomonadota</taxon>
        <taxon>Alphaproteobacteria</taxon>
        <taxon>Hyphomicrobiales</taxon>
        <taxon>Phyllobacteriaceae</taxon>
        <taxon>Mesorhizobium</taxon>
    </lineage>
</organism>
<keyword evidence="2" id="KW-0548">Nucleotidyltransferase</keyword>
<evidence type="ECO:0000259" key="5">
    <source>
        <dbReference type="Pfam" id="PF26305"/>
    </source>
</evidence>
<evidence type="ECO:0000256" key="2">
    <source>
        <dbReference type="ARBA" id="ARBA00022695"/>
    </source>
</evidence>